<dbReference type="AlphaFoldDB" id="A0A212RUL5"/>
<organism evidence="2 3">
    <name type="scientific">Arboricoccus pini</name>
    <dbReference type="NCBI Taxonomy" id="1963835"/>
    <lineage>
        <taxon>Bacteria</taxon>
        <taxon>Pseudomonadati</taxon>
        <taxon>Pseudomonadota</taxon>
        <taxon>Alphaproteobacteria</taxon>
        <taxon>Geminicoccales</taxon>
        <taxon>Geminicoccaceae</taxon>
        <taxon>Arboricoccus</taxon>
    </lineage>
</organism>
<dbReference type="Gene3D" id="2.150.10.10">
    <property type="entry name" value="Serralysin-like metalloprotease, C-terminal"/>
    <property type="match status" value="1"/>
</dbReference>
<name>A0A212RUL5_9PROT</name>
<reference evidence="2 3" key="1">
    <citation type="submission" date="2017-06" db="EMBL/GenBank/DDBJ databases">
        <authorList>
            <person name="Kim H.J."/>
            <person name="Triplett B.A."/>
        </authorList>
    </citation>
    <scope>NUCLEOTIDE SEQUENCE [LARGE SCALE GENOMIC DNA]</scope>
    <source>
        <strain evidence="2 3">B29T1</strain>
    </source>
</reference>
<dbReference type="GO" id="GO:0005509">
    <property type="term" value="F:calcium ion binding"/>
    <property type="evidence" value="ECO:0007669"/>
    <property type="project" value="InterPro"/>
</dbReference>
<protein>
    <recommendedName>
        <fullName evidence="4">Hemolysin-type calcium-binding repeat-containing protein</fullName>
    </recommendedName>
</protein>
<keyword evidence="3" id="KW-1185">Reference proteome</keyword>
<evidence type="ECO:0000256" key="1">
    <source>
        <dbReference type="SAM" id="MobiDB-lite"/>
    </source>
</evidence>
<evidence type="ECO:0000313" key="2">
    <source>
        <dbReference type="EMBL" id="SNB76322.1"/>
    </source>
</evidence>
<sequence length="124" mass="12192">MVSFTGVSANETIATSTVSATVTSDVAGGRPSDLVDSLNGTGGPGADRIHGGPADDLIRLNTAANDLAGGQRTETFCGGRGADCFACSPFSGMDPVGTSANGVDKMKLSGASTATDPCLVIPIA</sequence>
<dbReference type="InterPro" id="IPR011049">
    <property type="entry name" value="Serralysin-like_metalloprot_C"/>
</dbReference>
<evidence type="ECO:0000313" key="3">
    <source>
        <dbReference type="Proteomes" id="UP000197065"/>
    </source>
</evidence>
<gene>
    <name evidence="2" type="ORF">SAMN07250955_1153</name>
</gene>
<evidence type="ECO:0008006" key="4">
    <source>
        <dbReference type="Google" id="ProtNLM"/>
    </source>
</evidence>
<dbReference type="Proteomes" id="UP000197065">
    <property type="component" value="Unassembled WGS sequence"/>
</dbReference>
<feature type="region of interest" description="Disordered" evidence="1">
    <location>
        <begin position="24"/>
        <end position="52"/>
    </location>
</feature>
<dbReference type="EMBL" id="FYEH01000015">
    <property type="protein sequence ID" value="SNB76322.1"/>
    <property type="molecule type" value="Genomic_DNA"/>
</dbReference>
<accession>A0A212RUL5</accession>
<proteinExistence type="predicted"/>
<dbReference type="SUPFAM" id="SSF51120">
    <property type="entry name" value="beta-Roll"/>
    <property type="match status" value="1"/>
</dbReference>